<gene>
    <name evidence="2" type="ORF">G2W53_038722</name>
</gene>
<organism evidence="2 3">
    <name type="scientific">Senna tora</name>
    <dbReference type="NCBI Taxonomy" id="362788"/>
    <lineage>
        <taxon>Eukaryota</taxon>
        <taxon>Viridiplantae</taxon>
        <taxon>Streptophyta</taxon>
        <taxon>Embryophyta</taxon>
        <taxon>Tracheophyta</taxon>
        <taxon>Spermatophyta</taxon>
        <taxon>Magnoliopsida</taxon>
        <taxon>eudicotyledons</taxon>
        <taxon>Gunneridae</taxon>
        <taxon>Pentapetalae</taxon>
        <taxon>rosids</taxon>
        <taxon>fabids</taxon>
        <taxon>Fabales</taxon>
        <taxon>Fabaceae</taxon>
        <taxon>Caesalpinioideae</taxon>
        <taxon>Cassia clade</taxon>
        <taxon>Senna</taxon>
    </lineage>
</organism>
<evidence type="ECO:0000313" key="2">
    <source>
        <dbReference type="EMBL" id="KAF7806561.1"/>
    </source>
</evidence>
<evidence type="ECO:0000256" key="1">
    <source>
        <dbReference type="SAM" id="MobiDB-lite"/>
    </source>
</evidence>
<keyword evidence="3" id="KW-1185">Reference proteome</keyword>
<accession>A0A834SNT0</accession>
<dbReference type="AlphaFoldDB" id="A0A834SNT0"/>
<feature type="region of interest" description="Disordered" evidence="1">
    <location>
        <begin position="1"/>
        <end position="36"/>
    </location>
</feature>
<protein>
    <submittedName>
        <fullName evidence="2">Uncharacterized protein</fullName>
    </submittedName>
</protein>
<sequence length="36" mass="3831">MEVGVHLYNEDESMQSTSTSDVRPCEKVSGSSAVGN</sequence>
<reference evidence="2" key="1">
    <citation type="submission" date="2020-09" db="EMBL/GenBank/DDBJ databases">
        <title>Genome-Enabled Discovery of Anthraquinone Biosynthesis in Senna tora.</title>
        <authorList>
            <person name="Kang S.-H."/>
            <person name="Pandey R.P."/>
            <person name="Lee C.-M."/>
            <person name="Sim J.-S."/>
            <person name="Jeong J.-T."/>
            <person name="Choi B.-S."/>
            <person name="Jung M."/>
            <person name="Ginzburg D."/>
            <person name="Zhao K."/>
            <person name="Won S.Y."/>
            <person name="Oh T.-J."/>
            <person name="Yu Y."/>
            <person name="Kim N.-H."/>
            <person name="Lee O.R."/>
            <person name="Lee T.-H."/>
            <person name="Bashyal P."/>
            <person name="Kim T.-S."/>
            <person name="Lee W.-H."/>
            <person name="Kawkins C."/>
            <person name="Kim C.-K."/>
            <person name="Kim J.S."/>
            <person name="Ahn B.O."/>
            <person name="Rhee S.Y."/>
            <person name="Sohng J.K."/>
        </authorList>
    </citation>
    <scope>NUCLEOTIDE SEQUENCE</scope>
    <source>
        <tissue evidence="2">Leaf</tissue>
    </source>
</reference>
<comment type="caution">
    <text evidence="2">The sequence shown here is derived from an EMBL/GenBank/DDBJ whole genome shotgun (WGS) entry which is preliminary data.</text>
</comment>
<dbReference type="Proteomes" id="UP000634136">
    <property type="component" value="Unassembled WGS sequence"/>
</dbReference>
<evidence type="ECO:0000313" key="3">
    <source>
        <dbReference type="Proteomes" id="UP000634136"/>
    </source>
</evidence>
<name>A0A834SNT0_9FABA</name>
<proteinExistence type="predicted"/>
<dbReference type="EMBL" id="JAAIUW010000012">
    <property type="protein sequence ID" value="KAF7806561.1"/>
    <property type="molecule type" value="Genomic_DNA"/>
</dbReference>